<dbReference type="EMBL" id="ACEC01000007">
    <property type="protein sequence ID" value="EEG32190.1"/>
    <property type="molecule type" value="Genomic_DNA"/>
</dbReference>
<dbReference type="HOGENOM" id="CLU_2367895_0_0_9"/>
<gene>
    <name evidence="1" type="ORF">CLOSTMETH_00126</name>
</gene>
<keyword evidence="2" id="KW-1185">Reference proteome</keyword>
<organism evidence="1 2">
    <name type="scientific">[Clostridium] methylpentosum DSM 5476</name>
    <dbReference type="NCBI Taxonomy" id="537013"/>
    <lineage>
        <taxon>Bacteria</taxon>
        <taxon>Bacillati</taxon>
        <taxon>Bacillota</taxon>
        <taxon>Clostridia</taxon>
        <taxon>Eubacteriales</taxon>
        <taxon>Oscillospiraceae</taxon>
        <taxon>Oscillospiraceae incertae sedis</taxon>
    </lineage>
</organism>
<proteinExistence type="predicted"/>
<reference evidence="1 2" key="1">
    <citation type="submission" date="2009-01" db="EMBL/GenBank/DDBJ databases">
        <authorList>
            <person name="Fulton L."/>
            <person name="Clifton S."/>
            <person name="Fulton B."/>
            <person name="Xu J."/>
            <person name="Minx P."/>
            <person name="Pepin K.H."/>
            <person name="Johnson M."/>
            <person name="Bhonagiri V."/>
            <person name="Nash W.E."/>
            <person name="Mardis E.R."/>
            <person name="Wilson R.K."/>
        </authorList>
    </citation>
    <scope>NUCLEOTIDE SEQUENCE [LARGE SCALE GENOMIC DNA]</scope>
    <source>
        <strain evidence="1 2">DSM 5476</strain>
    </source>
</reference>
<accession>C0E8I1</accession>
<sequence>MARPRAHAFLPAVSTVCHGSVYKRFSPASPADTVMRTGWSNRKISFCSTGHATSLVGRCAWNGSSGAVPFRLQSKPLVNRWYAQTRKGLITGFAP</sequence>
<reference evidence="1 2" key="2">
    <citation type="submission" date="2009-02" db="EMBL/GenBank/DDBJ databases">
        <title>Draft genome sequence of Clostridium methylpentosum (DSM 5476).</title>
        <authorList>
            <person name="Sudarsanam P."/>
            <person name="Ley R."/>
            <person name="Guruge J."/>
            <person name="Turnbaugh P.J."/>
            <person name="Mahowald M."/>
            <person name="Liep D."/>
            <person name="Gordon J."/>
        </authorList>
    </citation>
    <scope>NUCLEOTIDE SEQUENCE [LARGE SCALE GENOMIC DNA]</scope>
    <source>
        <strain evidence="1 2">DSM 5476</strain>
    </source>
</reference>
<dbReference type="Proteomes" id="UP000003340">
    <property type="component" value="Unassembled WGS sequence"/>
</dbReference>
<protein>
    <submittedName>
        <fullName evidence="1">Uncharacterized protein</fullName>
    </submittedName>
</protein>
<comment type="caution">
    <text evidence="1">The sequence shown here is derived from an EMBL/GenBank/DDBJ whole genome shotgun (WGS) entry which is preliminary data.</text>
</comment>
<dbReference type="AlphaFoldDB" id="C0E8I1"/>
<name>C0E8I1_9FIRM</name>
<evidence type="ECO:0000313" key="2">
    <source>
        <dbReference type="Proteomes" id="UP000003340"/>
    </source>
</evidence>
<evidence type="ECO:0000313" key="1">
    <source>
        <dbReference type="EMBL" id="EEG32190.1"/>
    </source>
</evidence>